<feature type="region of interest" description="Disordered" evidence="1">
    <location>
        <begin position="114"/>
        <end position="158"/>
    </location>
</feature>
<evidence type="ECO:0000256" key="1">
    <source>
        <dbReference type="SAM" id="MobiDB-lite"/>
    </source>
</evidence>
<gene>
    <name evidence="2" type="ORF">GKJPGBOP_01501</name>
</gene>
<accession>A0A401VXN4</accession>
<reference evidence="2 3" key="1">
    <citation type="submission" date="2018-11" db="EMBL/GenBank/DDBJ databases">
        <title>Whole genome sequence of Streptomyces paromomycinus NBRC 15454(T).</title>
        <authorList>
            <person name="Komaki H."/>
            <person name="Tamura T."/>
        </authorList>
    </citation>
    <scope>NUCLEOTIDE SEQUENCE [LARGE SCALE GENOMIC DNA]</scope>
    <source>
        <strain evidence="2 3">NBRC 15454</strain>
    </source>
</reference>
<evidence type="ECO:0008006" key="4">
    <source>
        <dbReference type="Google" id="ProtNLM"/>
    </source>
</evidence>
<comment type="caution">
    <text evidence="2">The sequence shown here is derived from an EMBL/GenBank/DDBJ whole genome shotgun (WGS) entry which is preliminary data.</text>
</comment>
<name>A0A401VXN4_STREY</name>
<proteinExistence type="predicted"/>
<dbReference type="Proteomes" id="UP000286746">
    <property type="component" value="Unassembled WGS sequence"/>
</dbReference>
<evidence type="ECO:0000313" key="2">
    <source>
        <dbReference type="EMBL" id="GCD41844.1"/>
    </source>
</evidence>
<dbReference type="AlphaFoldDB" id="A0A401VXN4"/>
<protein>
    <recommendedName>
        <fullName evidence="4">Type II toxin-antitoxin system RelE/ParE family toxin</fullName>
    </recommendedName>
</protein>
<sequence>MSGRPRHALSFDPRALTDLLEAPTDVRDLALEHLQETVNGDMQGGKLTGDLSGLRKLYLDQRAEWRLVYCQRPAPATSQHTTEIHVIAVRPRADFDVYDTVAARLGMERRPMSALAHAARARSPQLTASRPSGVPKPGPGPRPGPLHMPSSPANGPTR</sequence>
<dbReference type="EMBL" id="BHZD01000001">
    <property type="protein sequence ID" value="GCD41844.1"/>
    <property type="molecule type" value="Genomic_DNA"/>
</dbReference>
<dbReference type="SUPFAM" id="SSF143011">
    <property type="entry name" value="RelE-like"/>
    <property type="match status" value="1"/>
</dbReference>
<dbReference type="RefSeq" id="WP_125053045.1">
    <property type="nucleotide sequence ID" value="NZ_BHZD01000001.1"/>
</dbReference>
<keyword evidence="3" id="KW-1185">Reference proteome</keyword>
<organism evidence="2 3">
    <name type="scientific">Streptomyces paromomycinus</name>
    <name type="common">Streptomyces rimosus subsp. paromomycinus</name>
    <dbReference type="NCBI Taxonomy" id="92743"/>
    <lineage>
        <taxon>Bacteria</taxon>
        <taxon>Bacillati</taxon>
        <taxon>Actinomycetota</taxon>
        <taxon>Actinomycetes</taxon>
        <taxon>Kitasatosporales</taxon>
        <taxon>Streptomycetaceae</taxon>
        <taxon>Streptomyces</taxon>
    </lineage>
</organism>
<feature type="compositionally biased region" description="Pro residues" evidence="1">
    <location>
        <begin position="134"/>
        <end position="146"/>
    </location>
</feature>
<evidence type="ECO:0000313" key="3">
    <source>
        <dbReference type="Proteomes" id="UP000286746"/>
    </source>
</evidence>
<dbReference type="InterPro" id="IPR035093">
    <property type="entry name" value="RelE/ParE_toxin_dom_sf"/>
</dbReference>